<dbReference type="InterPro" id="IPR001437">
    <property type="entry name" value="Tscrpt_elong_fac_GreA/B_C"/>
</dbReference>
<dbReference type="InterPro" id="IPR023459">
    <property type="entry name" value="Tscrpt_elong_fac_GreA/B_fam"/>
</dbReference>
<accession>A0A1V6M116</accession>
<organism evidence="3 4">
    <name type="scientific">Candidatus Brocadia sapporoensis</name>
    <dbReference type="NCBI Taxonomy" id="392547"/>
    <lineage>
        <taxon>Bacteria</taxon>
        <taxon>Pseudomonadati</taxon>
        <taxon>Planctomycetota</taxon>
        <taxon>Candidatus Brocadiia</taxon>
        <taxon>Candidatus Brocadiales</taxon>
        <taxon>Candidatus Brocadiaceae</taxon>
        <taxon>Candidatus Brocadia</taxon>
    </lineage>
</organism>
<dbReference type="GO" id="GO:0006354">
    <property type="term" value="P:DNA-templated transcription elongation"/>
    <property type="evidence" value="ECO:0007669"/>
    <property type="project" value="TreeGrafter"/>
</dbReference>
<dbReference type="InterPro" id="IPR029462">
    <property type="entry name" value="Rnk_N"/>
</dbReference>
<reference evidence="3 4" key="1">
    <citation type="journal article" date="2016" name="Genome Announc.">
        <title>Draft Genome Sequence of the Anaerobic Ammonium-Oxidizing Bacterium 'Candidatus Brocadia sp. 40'.</title>
        <authorList>
            <person name="Ali M."/>
            <person name="Haroon M.F."/>
            <person name="Narita Y."/>
            <person name="Zhang L."/>
            <person name="Rangel Shaw D."/>
            <person name="Okabe S."/>
            <person name="Saikaly P.E."/>
        </authorList>
    </citation>
    <scope>NUCLEOTIDE SEQUENCE [LARGE SCALE GENOMIC DNA]</scope>
    <source>
        <strain evidence="3 4">40</strain>
    </source>
</reference>
<evidence type="ECO:0000259" key="1">
    <source>
        <dbReference type="Pfam" id="PF01272"/>
    </source>
</evidence>
<keyword evidence="3" id="KW-0648">Protein biosynthesis</keyword>
<keyword evidence="3" id="KW-0251">Elongation factor</keyword>
<evidence type="ECO:0000259" key="2">
    <source>
        <dbReference type="Pfam" id="PF14760"/>
    </source>
</evidence>
<dbReference type="AlphaFoldDB" id="A0A1V6M116"/>
<sequence>MKKRKIYITEFDKMRLEELIDVAAEFGDHARKDLEFLAGELDRAEIVPSKDIPADVVTMNSKIVLRDLDTAETMTYVLVFPRNANISAGTISILAPVGTAILGYAKGDTVEWSVPSGLRRLRIEEIVYQPEAAGDYHL</sequence>
<dbReference type="GO" id="GO:0070063">
    <property type="term" value="F:RNA polymerase binding"/>
    <property type="evidence" value="ECO:0007669"/>
    <property type="project" value="InterPro"/>
</dbReference>
<dbReference type="Pfam" id="PF01272">
    <property type="entry name" value="GreA_GreB"/>
    <property type="match status" value="1"/>
</dbReference>
<name>A0A1V6M116_9BACT</name>
<dbReference type="Gene3D" id="3.10.50.30">
    <property type="entry name" value="Transcription elongation factor, GreA/GreB, C-terminal domain"/>
    <property type="match status" value="1"/>
</dbReference>
<dbReference type="FunFam" id="3.10.50.30:FF:000002">
    <property type="entry name" value="Regulator of nucleoside diphosphate kinase"/>
    <property type="match status" value="1"/>
</dbReference>
<feature type="domain" description="Transcription elongation factor GreA/GreB C-terminal" evidence="1">
    <location>
        <begin position="53"/>
        <end position="127"/>
    </location>
</feature>
<dbReference type="SUPFAM" id="SSF54534">
    <property type="entry name" value="FKBP-like"/>
    <property type="match status" value="1"/>
</dbReference>
<dbReference type="Pfam" id="PF14760">
    <property type="entry name" value="Rnk_N"/>
    <property type="match status" value="1"/>
</dbReference>
<evidence type="ECO:0000313" key="3">
    <source>
        <dbReference type="EMBL" id="OQD46070.1"/>
    </source>
</evidence>
<gene>
    <name evidence="3" type="ORF">BIY37_05095</name>
</gene>
<dbReference type="Gene3D" id="1.10.286.20">
    <property type="match status" value="1"/>
</dbReference>
<dbReference type="InterPro" id="IPR036953">
    <property type="entry name" value="GreA/GreB_C_sf"/>
</dbReference>
<proteinExistence type="predicted"/>
<comment type="caution">
    <text evidence="3">The sequence shown here is derived from an EMBL/GenBank/DDBJ whole genome shotgun (WGS) entry which is preliminary data.</text>
</comment>
<protein>
    <submittedName>
        <fullName evidence="3">Transcription elongation factor GreAB</fullName>
    </submittedName>
</protein>
<dbReference type="GO" id="GO:0032784">
    <property type="term" value="P:regulation of DNA-templated transcription elongation"/>
    <property type="evidence" value="ECO:0007669"/>
    <property type="project" value="InterPro"/>
</dbReference>
<dbReference type="GO" id="GO:0003746">
    <property type="term" value="F:translation elongation factor activity"/>
    <property type="evidence" value="ECO:0007669"/>
    <property type="project" value="UniProtKB-KW"/>
</dbReference>
<keyword evidence="4" id="KW-1185">Reference proteome</keyword>
<dbReference type="PANTHER" id="PTHR30437">
    <property type="entry name" value="TRANSCRIPTION ELONGATION FACTOR GREA"/>
    <property type="match status" value="1"/>
</dbReference>
<dbReference type="PANTHER" id="PTHR30437:SF5">
    <property type="entry name" value="REGULATOR OF NUCLEOSIDE DIPHOSPHATE KINASE"/>
    <property type="match status" value="1"/>
</dbReference>
<dbReference type="Proteomes" id="UP000242219">
    <property type="component" value="Unassembled WGS sequence"/>
</dbReference>
<dbReference type="EMBL" id="MJUW02000059">
    <property type="protein sequence ID" value="OQD46070.1"/>
    <property type="molecule type" value="Genomic_DNA"/>
</dbReference>
<dbReference type="RefSeq" id="WP_070066746.1">
    <property type="nucleotide sequence ID" value="NZ_MJUW02000059.1"/>
</dbReference>
<evidence type="ECO:0000313" key="4">
    <source>
        <dbReference type="Proteomes" id="UP000242219"/>
    </source>
</evidence>
<feature type="domain" description="Regulator of nucleoside diphosphate kinase N-terminal" evidence="2">
    <location>
        <begin position="4"/>
        <end position="47"/>
    </location>
</feature>
<dbReference type="GO" id="GO:0003677">
    <property type="term" value="F:DNA binding"/>
    <property type="evidence" value="ECO:0007669"/>
    <property type="project" value="InterPro"/>
</dbReference>
<dbReference type="NCBIfam" id="NF004396">
    <property type="entry name" value="PRK05753.1"/>
    <property type="match status" value="1"/>
</dbReference>